<dbReference type="GO" id="GO:0005975">
    <property type="term" value="P:carbohydrate metabolic process"/>
    <property type="evidence" value="ECO:0007669"/>
    <property type="project" value="InterPro"/>
</dbReference>
<dbReference type="InterPro" id="IPR050546">
    <property type="entry name" value="Glycosyl_Hydrlase_16"/>
</dbReference>
<dbReference type="InterPro" id="IPR013320">
    <property type="entry name" value="ConA-like_dom_sf"/>
</dbReference>
<accession>A0A1Y1YRJ1</accession>
<evidence type="ECO:0000256" key="1">
    <source>
        <dbReference type="ARBA" id="ARBA00006865"/>
    </source>
</evidence>
<dbReference type="InterPro" id="IPR000757">
    <property type="entry name" value="Beta-glucanase-like"/>
</dbReference>
<feature type="domain" description="GH16" evidence="3">
    <location>
        <begin position="3"/>
        <end position="356"/>
    </location>
</feature>
<evidence type="ECO:0000259" key="3">
    <source>
        <dbReference type="PROSITE" id="PS51762"/>
    </source>
</evidence>
<sequence length="356" mass="40372">MFSRSPVLLRPAGFLAFLLLLAFAQVIAARQLVFQDDFDTFDVSVWRHDITLSGGGNWEFEYYYNNRSNSYVEDGVLYIKPTLTADRIGEAAVMNGGTIDLWGSDPANACTGNAFYGCKRSSNGNSILNPIQSALVRSYNSMNLKYGKVEIRARLPRGDWIWQAIWMLPKYEQYGPWPASGEIDIVESRGNAGGYPDGLNTISSTLHWGPSSVYNQYLKTTAKYTLPGDADFSQDFHIFTLEWDSTSIKTSVDNNQVLEVPIKESFWQRGNFPSDFNNPWEGRGNDAPFDQEFYLIFNVAVGGVNGYFPEHPTKPWSNQSPVAAKEFWLAKDEWLKTWPDDEYRALAIDYVKVWSE</sequence>
<gene>
    <name evidence="4" type="ORF">K493DRAFT_278684</name>
</gene>
<dbReference type="SUPFAM" id="SSF49899">
    <property type="entry name" value="Concanavalin A-like lectins/glucanases"/>
    <property type="match status" value="1"/>
</dbReference>
<feature type="signal peptide" evidence="2">
    <location>
        <begin position="1"/>
        <end position="29"/>
    </location>
</feature>
<organism evidence="4 5">
    <name type="scientific">Basidiobolus meristosporus CBS 931.73</name>
    <dbReference type="NCBI Taxonomy" id="1314790"/>
    <lineage>
        <taxon>Eukaryota</taxon>
        <taxon>Fungi</taxon>
        <taxon>Fungi incertae sedis</taxon>
        <taxon>Zoopagomycota</taxon>
        <taxon>Entomophthoromycotina</taxon>
        <taxon>Basidiobolomycetes</taxon>
        <taxon>Basidiobolales</taxon>
        <taxon>Basidiobolaceae</taxon>
        <taxon>Basidiobolus</taxon>
    </lineage>
</organism>
<comment type="caution">
    <text evidence="4">The sequence shown here is derived from an EMBL/GenBank/DDBJ whole genome shotgun (WGS) entry which is preliminary data.</text>
</comment>
<protein>
    <submittedName>
        <fullName evidence="4">Gram negative bacteria binding protein 2</fullName>
    </submittedName>
</protein>
<dbReference type="STRING" id="1314790.A0A1Y1YRJ1"/>
<dbReference type="PANTHER" id="PTHR10963:SF55">
    <property type="entry name" value="GLYCOSIDE HYDROLASE FAMILY 16 PROTEIN"/>
    <property type="match status" value="1"/>
</dbReference>
<dbReference type="Gene3D" id="2.60.120.200">
    <property type="match status" value="1"/>
</dbReference>
<dbReference type="Proteomes" id="UP000193498">
    <property type="component" value="Unassembled WGS sequence"/>
</dbReference>
<keyword evidence="2" id="KW-0732">Signal</keyword>
<dbReference type="GO" id="GO:0004553">
    <property type="term" value="F:hydrolase activity, hydrolyzing O-glycosyl compounds"/>
    <property type="evidence" value="ECO:0007669"/>
    <property type="project" value="InterPro"/>
</dbReference>
<evidence type="ECO:0000313" key="5">
    <source>
        <dbReference type="Proteomes" id="UP000193498"/>
    </source>
</evidence>
<comment type="similarity">
    <text evidence="1">Belongs to the glycosyl hydrolase 16 family.</text>
</comment>
<evidence type="ECO:0000313" key="4">
    <source>
        <dbReference type="EMBL" id="ORY00586.1"/>
    </source>
</evidence>
<feature type="chain" id="PRO_5012011013" evidence="2">
    <location>
        <begin position="30"/>
        <end position="356"/>
    </location>
</feature>
<dbReference type="OrthoDB" id="4781at2759"/>
<evidence type="ECO:0000256" key="2">
    <source>
        <dbReference type="SAM" id="SignalP"/>
    </source>
</evidence>
<dbReference type="AlphaFoldDB" id="A0A1Y1YRJ1"/>
<proteinExistence type="inferred from homology"/>
<dbReference type="PROSITE" id="PS51762">
    <property type="entry name" value="GH16_2"/>
    <property type="match status" value="1"/>
</dbReference>
<reference evidence="4 5" key="1">
    <citation type="submission" date="2016-07" db="EMBL/GenBank/DDBJ databases">
        <title>Pervasive Adenine N6-methylation of Active Genes in Fungi.</title>
        <authorList>
            <consortium name="DOE Joint Genome Institute"/>
            <person name="Mondo S.J."/>
            <person name="Dannebaum R.O."/>
            <person name="Kuo R.C."/>
            <person name="Labutti K."/>
            <person name="Haridas S."/>
            <person name="Kuo A."/>
            <person name="Salamov A."/>
            <person name="Ahrendt S.R."/>
            <person name="Lipzen A."/>
            <person name="Sullivan W."/>
            <person name="Andreopoulos W.B."/>
            <person name="Clum A."/>
            <person name="Lindquist E."/>
            <person name="Daum C."/>
            <person name="Ramamoorthy G.K."/>
            <person name="Gryganskyi A."/>
            <person name="Culley D."/>
            <person name="Magnuson J.K."/>
            <person name="James T.Y."/>
            <person name="O'Malley M.A."/>
            <person name="Stajich J.E."/>
            <person name="Spatafora J.W."/>
            <person name="Visel A."/>
            <person name="Grigoriev I.V."/>
        </authorList>
    </citation>
    <scope>NUCLEOTIDE SEQUENCE [LARGE SCALE GENOMIC DNA]</scope>
    <source>
        <strain evidence="4 5">CBS 931.73</strain>
    </source>
</reference>
<dbReference type="InParanoid" id="A0A1Y1YRJ1"/>
<dbReference type="Pfam" id="PF00722">
    <property type="entry name" value="Glyco_hydro_16"/>
    <property type="match status" value="1"/>
</dbReference>
<dbReference type="PANTHER" id="PTHR10963">
    <property type="entry name" value="GLYCOSYL HYDROLASE-RELATED"/>
    <property type="match status" value="1"/>
</dbReference>
<dbReference type="EMBL" id="MCFE01000081">
    <property type="protein sequence ID" value="ORY00586.1"/>
    <property type="molecule type" value="Genomic_DNA"/>
</dbReference>
<dbReference type="CDD" id="cd08024">
    <property type="entry name" value="GH16_CCF"/>
    <property type="match status" value="1"/>
</dbReference>
<keyword evidence="5" id="KW-1185">Reference proteome</keyword>
<name>A0A1Y1YRJ1_9FUNG</name>